<reference evidence="6 7" key="1">
    <citation type="submission" date="2016-01" db="EMBL/GenBank/DDBJ databases">
        <authorList>
            <person name="Regsiter A."/>
            <person name="william w."/>
        </authorList>
    </citation>
    <scope>NUCLEOTIDE SEQUENCE [LARGE SCALE GENOMIC DNA]</scope>
    <source>
        <strain evidence="6 7">CFBP 5494</strain>
    </source>
</reference>
<comment type="function">
    <text evidence="3">Flagellin is the subunit protein which polymerizes to form the filaments of bacterial flagella.</text>
</comment>
<dbReference type="GO" id="GO:0009288">
    <property type="term" value="C:bacterial-type flagellum"/>
    <property type="evidence" value="ECO:0007669"/>
    <property type="project" value="UniProtKB-SubCell"/>
</dbReference>
<keyword evidence="6" id="KW-0282">Flagellum</keyword>
<dbReference type="InterPro" id="IPR046358">
    <property type="entry name" value="Flagellin_C"/>
</dbReference>
<sequence length="614" mass="65479">MTSVLTNGAAISALQTLRSISSNLDTTQRMVSSGLRVGAAADNAAYWSISTTMRSDRMAISAVYDALGLGAAKVDTAYAGMSAVTDVLAEFKAKLIAAKENGVDKSKIQSELNQLKEQVLSIATSASFSGQNWLNTDIVDIYDSAVNRSSVVSSFVRASSGVSVKTMDIDLSRVSLFNSTGGGLLQADARDIRTIGGIRSLVSVSDPSNIGGDYTRYEGIDGSSGYMLPEWNAGSAGRVSLQFPDNTPLDFNVPGAEISFTITLDREASNPDGYSGVLGENQELPGPYNDGYTTTVTVTKADIDAYNPSLGGVISTNTQFAEVLNAKLYPLGASVAGNYTNASTGLHNPTLITITTLQQHGYGSHVEISAVTSSGVSTGGLKTDFDFGYRGSGLVLDFKPFIVHRDGKDEDGIDVSFTFSVNGASSQTYSFDRTYVNEVLGRDDGKVDTSENMAILLHSLLDDDWPDLVIEGSAGYVVIKSNPDVDRQWGSGTRIAFDSIRVSNEPRSTLNFLDIDIVQKADQIDTYIAYLETVTANVIDAAAMLGAVQTRMDLQSEFASRLSDSIGRGIGRLVDANMDEASTRLKALQTQQQLSIQSLSIANSNAEILTQLFR</sequence>
<evidence type="ECO:0000259" key="5">
    <source>
        <dbReference type="Pfam" id="PF00700"/>
    </source>
</evidence>
<evidence type="ECO:0000256" key="1">
    <source>
        <dbReference type="ARBA" id="ARBA00005709"/>
    </source>
</evidence>
<dbReference type="InterPro" id="IPR001029">
    <property type="entry name" value="Flagellin_N"/>
</dbReference>
<name>A0A9W5EZB5_9HYPH</name>
<dbReference type="PRINTS" id="PR00207">
    <property type="entry name" value="FLAGELLIN"/>
</dbReference>
<dbReference type="Gene3D" id="1.20.1330.10">
    <property type="entry name" value="f41 fragment of flagellin, N-terminal domain"/>
    <property type="match status" value="2"/>
</dbReference>
<dbReference type="GO" id="GO:0005198">
    <property type="term" value="F:structural molecule activity"/>
    <property type="evidence" value="ECO:0007669"/>
    <property type="project" value="UniProtKB-UniRule"/>
</dbReference>
<dbReference type="SUPFAM" id="SSF64518">
    <property type="entry name" value="Phase 1 flagellin"/>
    <property type="match status" value="1"/>
</dbReference>
<feature type="domain" description="Flagellin C-terminal" evidence="5">
    <location>
        <begin position="529"/>
        <end position="612"/>
    </location>
</feature>
<dbReference type="EMBL" id="FBVY01000006">
    <property type="protein sequence ID" value="CUW88579.1"/>
    <property type="molecule type" value="Genomic_DNA"/>
</dbReference>
<keyword evidence="6" id="KW-0969">Cilium</keyword>
<keyword evidence="6" id="KW-0966">Cell projection</keyword>
<dbReference type="Pfam" id="PF00669">
    <property type="entry name" value="Flagellin_N"/>
    <property type="match status" value="1"/>
</dbReference>
<dbReference type="AlphaFoldDB" id="A0A9W5EZB5"/>
<accession>A0A9W5EZB5</accession>
<dbReference type="Pfam" id="PF00700">
    <property type="entry name" value="Flagellin_C"/>
    <property type="match status" value="1"/>
</dbReference>
<dbReference type="Proteomes" id="UP000191933">
    <property type="component" value="Unassembled WGS sequence"/>
</dbReference>
<organism evidence="6 7">
    <name type="scientific">Agrobacterium genomosp. 2 str. CFBP 5494</name>
    <dbReference type="NCBI Taxonomy" id="1183436"/>
    <lineage>
        <taxon>Bacteria</taxon>
        <taxon>Pseudomonadati</taxon>
        <taxon>Pseudomonadota</taxon>
        <taxon>Alphaproteobacteria</taxon>
        <taxon>Hyphomicrobiales</taxon>
        <taxon>Rhizobiaceae</taxon>
        <taxon>Rhizobium/Agrobacterium group</taxon>
        <taxon>Agrobacterium</taxon>
        <taxon>Agrobacterium tumefaciens complex</taxon>
    </lineage>
</organism>
<evidence type="ECO:0000256" key="2">
    <source>
        <dbReference type="ARBA" id="ARBA00023143"/>
    </source>
</evidence>
<dbReference type="InterPro" id="IPR001492">
    <property type="entry name" value="Flagellin"/>
</dbReference>
<gene>
    <name evidence="6" type="ORF">AGR2A_Cc140105</name>
</gene>
<comment type="caution">
    <text evidence="6">The sequence shown here is derived from an EMBL/GenBank/DDBJ whole genome shotgun (WGS) entry which is preliminary data.</text>
</comment>
<keyword evidence="3" id="KW-0964">Secreted</keyword>
<protein>
    <recommendedName>
        <fullName evidence="3">Flagellin</fullName>
    </recommendedName>
</protein>
<evidence type="ECO:0000256" key="3">
    <source>
        <dbReference type="RuleBase" id="RU362073"/>
    </source>
</evidence>
<evidence type="ECO:0000313" key="6">
    <source>
        <dbReference type="EMBL" id="CUW88579.1"/>
    </source>
</evidence>
<dbReference type="GO" id="GO:0005576">
    <property type="term" value="C:extracellular region"/>
    <property type="evidence" value="ECO:0007669"/>
    <property type="project" value="UniProtKB-SubCell"/>
</dbReference>
<keyword evidence="2 3" id="KW-0975">Bacterial flagellum</keyword>
<comment type="subcellular location">
    <subcellularLocation>
        <location evidence="3">Secreted</location>
    </subcellularLocation>
    <subcellularLocation>
        <location evidence="3">Bacterial flagellum</location>
    </subcellularLocation>
</comment>
<evidence type="ECO:0000259" key="4">
    <source>
        <dbReference type="Pfam" id="PF00669"/>
    </source>
</evidence>
<keyword evidence="7" id="KW-1185">Reference proteome</keyword>
<evidence type="ECO:0000313" key="7">
    <source>
        <dbReference type="Proteomes" id="UP000191933"/>
    </source>
</evidence>
<comment type="similarity">
    <text evidence="1 3">Belongs to the bacterial flagellin family.</text>
</comment>
<dbReference type="PANTHER" id="PTHR42792">
    <property type="entry name" value="FLAGELLIN"/>
    <property type="match status" value="1"/>
</dbReference>
<proteinExistence type="inferred from homology"/>
<dbReference type="PANTHER" id="PTHR42792:SF2">
    <property type="entry name" value="FLAGELLIN"/>
    <property type="match status" value="1"/>
</dbReference>
<feature type="domain" description="Flagellin N-terminal" evidence="4">
    <location>
        <begin position="4"/>
        <end position="135"/>
    </location>
</feature>